<protein>
    <submittedName>
        <fullName evidence="2">Uncharacterized protein</fullName>
    </submittedName>
</protein>
<keyword evidence="1" id="KW-0812">Transmembrane</keyword>
<reference evidence="2 3" key="3">
    <citation type="submission" date="2019-11" db="EMBL/GenBank/DDBJ databases">
        <title>A de novo genome assembly of a pear dwarfing rootstock.</title>
        <authorList>
            <person name="Wang F."/>
            <person name="Wang J."/>
            <person name="Li S."/>
            <person name="Zhang Y."/>
            <person name="Fang M."/>
            <person name="Ma L."/>
            <person name="Zhao Y."/>
            <person name="Jiang S."/>
        </authorList>
    </citation>
    <scope>NUCLEOTIDE SEQUENCE [LARGE SCALE GENOMIC DNA]</scope>
    <source>
        <strain evidence="2">S2</strain>
        <tissue evidence="2">Leaf</tissue>
    </source>
</reference>
<dbReference type="PANTHER" id="PTHR10241">
    <property type="entry name" value="LETHAL 2 GIANT LARVAE PROTEIN"/>
    <property type="match status" value="1"/>
</dbReference>
<dbReference type="GO" id="GO:0006893">
    <property type="term" value="P:Golgi to plasma membrane transport"/>
    <property type="evidence" value="ECO:0007669"/>
    <property type="project" value="TreeGrafter"/>
</dbReference>
<dbReference type="GO" id="GO:0005737">
    <property type="term" value="C:cytoplasm"/>
    <property type="evidence" value="ECO:0007669"/>
    <property type="project" value="TreeGrafter"/>
</dbReference>
<organism evidence="2 3">
    <name type="scientific">Pyrus ussuriensis x Pyrus communis</name>
    <dbReference type="NCBI Taxonomy" id="2448454"/>
    <lineage>
        <taxon>Eukaryota</taxon>
        <taxon>Viridiplantae</taxon>
        <taxon>Streptophyta</taxon>
        <taxon>Embryophyta</taxon>
        <taxon>Tracheophyta</taxon>
        <taxon>Spermatophyta</taxon>
        <taxon>Magnoliopsida</taxon>
        <taxon>eudicotyledons</taxon>
        <taxon>Gunneridae</taxon>
        <taxon>Pentapetalae</taxon>
        <taxon>rosids</taxon>
        <taxon>fabids</taxon>
        <taxon>Rosales</taxon>
        <taxon>Rosaceae</taxon>
        <taxon>Amygdaloideae</taxon>
        <taxon>Maleae</taxon>
        <taxon>Pyrus</taxon>
    </lineage>
</organism>
<gene>
    <name evidence="2" type="ORF">D8674_008008</name>
</gene>
<evidence type="ECO:0000313" key="3">
    <source>
        <dbReference type="Proteomes" id="UP000327157"/>
    </source>
</evidence>
<keyword evidence="1" id="KW-1133">Transmembrane helix</keyword>
<evidence type="ECO:0000313" key="2">
    <source>
        <dbReference type="EMBL" id="KAB2630489.1"/>
    </source>
</evidence>
<keyword evidence="3" id="KW-1185">Reference proteome</keyword>
<dbReference type="GO" id="GO:0019905">
    <property type="term" value="F:syntaxin binding"/>
    <property type="evidence" value="ECO:0007669"/>
    <property type="project" value="TreeGrafter"/>
</dbReference>
<dbReference type="GO" id="GO:0045159">
    <property type="term" value="F:myosin II binding"/>
    <property type="evidence" value="ECO:0007669"/>
    <property type="project" value="TreeGrafter"/>
</dbReference>
<dbReference type="OrthoDB" id="19944at2759"/>
<comment type="caution">
    <text evidence="2">The sequence shown here is derived from an EMBL/GenBank/DDBJ whole genome shotgun (WGS) entry which is preliminary data.</text>
</comment>
<dbReference type="AlphaFoldDB" id="A0A5N5HRN5"/>
<dbReference type="EMBL" id="SMOL01000143">
    <property type="protein sequence ID" value="KAB2630489.1"/>
    <property type="molecule type" value="Genomic_DNA"/>
</dbReference>
<evidence type="ECO:0000256" key="1">
    <source>
        <dbReference type="SAM" id="Phobius"/>
    </source>
</evidence>
<keyword evidence="1" id="KW-0472">Membrane</keyword>
<name>A0A5N5HRN5_9ROSA</name>
<dbReference type="GO" id="GO:0005886">
    <property type="term" value="C:plasma membrane"/>
    <property type="evidence" value="ECO:0007669"/>
    <property type="project" value="TreeGrafter"/>
</dbReference>
<proteinExistence type="predicted"/>
<dbReference type="Proteomes" id="UP000327157">
    <property type="component" value="Chromosome 12"/>
</dbReference>
<feature type="transmembrane region" description="Helical" evidence="1">
    <location>
        <begin position="7"/>
        <end position="29"/>
    </location>
</feature>
<reference evidence="2 3" key="1">
    <citation type="submission" date="2019-09" db="EMBL/GenBank/DDBJ databases">
        <authorList>
            <person name="Ou C."/>
        </authorList>
    </citation>
    <scope>NUCLEOTIDE SEQUENCE [LARGE SCALE GENOMIC DNA]</scope>
    <source>
        <strain evidence="2">S2</strain>
        <tissue evidence="2">Leaf</tissue>
    </source>
</reference>
<accession>A0A5N5HRN5</accession>
<dbReference type="GO" id="GO:0006887">
    <property type="term" value="P:exocytosis"/>
    <property type="evidence" value="ECO:0007669"/>
    <property type="project" value="TreeGrafter"/>
</dbReference>
<sequence>MFIKHDLACVLMMIVICDLTCILEIWFVLYEWLDLMRVRASGGPLTHCHGVCCFETCVNAHFIISFLVSLSLYNLSNLIHPLLCFLDFHSIQLGGLELSSVWIPLSDESQRFQLQIRIRNVGQAAFAESHKQLSGKIHNLPRGSLTAEDLDLRVAVHYGIPSTASILSFDPIQRLLAIGTMDGRIKVIGGDGIEGLFISPKQLPYKYIFFLMIYLYNNDYRQSSSNMLWLWRIGVLVSH</sequence>
<dbReference type="PANTHER" id="PTHR10241:SF25">
    <property type="entry name" value="TOMOSYN, ISOFORM C"/>
    <property type="match status" value="1"/>
</dbReference>
<reference evidence="3" key="2">
    <citation type="submission" date="2019-10" db="EMBL/GenBank/DDBJ databases">
        <title>A de novo genome assembly of a pear dwarfing rootstock.</title>
        <authorList>
            <person name="Wang F."/>
            <person name="Wang J."/>
            <person name="Li S."/>
            <person name="Zhang Y."/>
            <person name="Fang M."/>
            <person name="Ma L."/>
            <person name="Zhao Y."/>
            <person name="Jiang S."/>
        </authorList>
    </citation>
    <scope>NUCLEOTIDE SEQUENCE [LARGE SCALE GENOMIC DNA]</scope>
</reference>
<dbReference type="GO" id="GO:0005096">
    <property type="term" value="F:GTPase activator activity"/>
    <property type="evidence" value="ECO:0007669"/>
    <property type="project" value="TreeGrafter"/>
</dbReference>